<dbReference type="RefSeq" id="WP_344902322.1">
    <property type="nucleotide sequence ID" value="NZ_BAABAS010000020.1"/>
</dbReference>
<reference evidence="2" key="1">
    <citation type="journal article" date="2019" name="Int. J. Syst. Evol. Microbiol.">
        <title>The Global Catalogue of Microorganisms (GCM) 10K type strain sequencing project: providing services to taxonomists for standard genome sequencing and annotation.</title>
        <authorList>
            <consortium name="The Broad Institute Genomics Platform"/>
            <consortium name="The Broad Institute Genome Sequencing Center for Infectious Disease"/>
            <person name="Wu L."/>
            <person name="Ma J."/>
        </authorList>
    </citation>
    <scope>NUCLEOTIDE SEQUENCE [LARGE SCALE GENOMIC DNA]</scope>
    <source>
        <strain evidence="2">JCM 17440</strain>
    </source>
</reference>
<proteinExistence type="predicted"/>
<evidence type="ECO:0000313" key="1">
    <source>
        <dbReference type="EMBL" id="GAA4238724.1"/>
    </source>
</evidence>
<evidence type="ECO:0000313" key="2">
    <source>
        <dbReference type="Proteomes" id="UP001501710"/>
    </source>
</evidence>
<sequence>MIHVTLDTDADPIPLLMLQAETWEVHIRAPLADLSRLSKIRTATWDDRRSIQAGTCGLSPVFWSITKDAQATILIGQDDETWHTAFLIPLTAIDQIVTLTH</sequence>
<gene>
    <name evidence="1" type="ORF">GCM10022254_55850</name>
</gene>
<dbReference type="EMBL" id="BAABAS010000020">
    <property type="protein sequence ID" value="GAA4238724.1"/>
    <property type="molecule type" value="Genomic_DNA"/>
</dbReference>
<dbReference type="Proteomes" id="UP001501710">
    <property type="component" value="Unassembled WGS sequence"/>
</dbReference>
<organism evidence="1 2">
    <name type="scientific">Actinomadura meridiana</name>
    <dbReference type="NCBI Taxonomy" id="559626"/>
    <lineage>
        <taxon>Bacteria</taxon>
        <taxon>Bacillati</taxon>
        <taxon>Actinomycetota</taxon>
        <taxon>Actinomycetes</taxon>
        <taxon>Streptosporangiales</taxon>
        <taxon>Thermomonosporaceae</taxon>
        <taxon>Actinomadura</taxon>
    </lineage>
</organism>
<accession>A0ABP8CFZ4</accession>
<keyword evidence="2" id="KW-1185">Reference proteome</keyword>
<name>A0ABP8CFZ4_9ACTN</name>
<comment type="caution">
    <text evidence="1">The sequence shown here is derived from an EMBL/GenBank/DDBJ whole genome shotgun (WGS) entry which is preliminary data.</text>
</comment>
<protein>
    <submittedName>
        <fullName evidence="1">Uncharacterized protein</fullName>
    </submittedName>
</protein>